<accession>A0A1V4QGZ6</accession>
<dbReference type="EMBL" id="MUKB01000003">
    <property type="protein sequence ID" value="OPX18618.1"/>
    <property type="molecule type" value="Genomic_DNA"/>
</dbReference>
<dbReference type="Pfam" id="PF01553">
    <property type="entry name" value="Acyltransferase"/>
    <property type="match status" value="1"/>
</dbReference>
<protein>
    <recommendedName>
        <fullName evidence="3">Phospholipid/glycerol acyltransferase domain-containing protein</fullName>
    </recommendedName>
</protein>
<evidence type="ECO:0000256" key="2">
    <source>
        <dbReference type="ARBA" id="ARBA00023315"/>
    </source>
</evidence>
<dbReference type="CDD" id="cd07989">
    <property type="entry name" value="LPLAT_AGPAT-like"/>
    <property type="match status" value="1"/>
</dbReference>
<keyword evidence="2" id="KW-0012">Acyltransferase</keyword>
<evidence type="ECO:0000259" key="3">
    <source>
        <dbReference type="SMART" id="SM00563"/>
    </source>
</evidence>
<dbReference type="PANTHER" id="PTHR10434">
    <property type="entry name" value="1-ACYL-SN-GLYCEROL-3-PHOSPHATE ACYLTRANSFERASE"/>
    <property type="match status" value="1"/>
</dbReference>
<dbReference type="AlphaFoldDB" id="A0A1V4QGZ6"/>
<gene>
    <name evidence="4" type="ORF">BXT86_00200</name>
</gene>
<keyword evidence="1" id="KW-0808">Transferase</keyword>
<organism evidence="4 5">
    <name type="scientific">candidate division WOR-3 bacterium 4484_100</name>
    <dbReference type="NCBI Taxonomy" id="1936077"/>
    <lineage>
        <taxon>Bacteria</taxon>
        <taxon>Bacteria division WOR-3</taxon>
    </lineage>
</organism>
<evidence type="ECO:0000256" key="1">
    <source>
        <dbReference type="ARBA" id="ARBA00022679"/>
    </source>
</evidence>
<dbReference type="GO" id="GO:0003841">
    <property type="term" value="F:1-acylglycerol-3-phosphate O-acyltransferase activity"/>
    <property type="evidence" value="ECO:0007669"/>
    <property type="project" value="TreeGrafter"/>
</dbReference>
<sequence>MSVMGVKWFLSWILMFPLLKLLTGVVVSGSVPKKGPLIIASNHTSFLDPPVLGTVVCREVYFLAKPGLFKVSKFFTWLIKTYNALSLEGTEGLRRAIRLIKQGKAVVIFPEGTRSKKGVLLPFQSGVGYLAINLNVPVIPVYIKNSNKNIFSLVFRLNKLTVKIGKPIYPYGYKKSRQDFERFTVRLRNAVEELI</sequence>
<comment type="caution">
    <text evidence="4">The sequence shown here is derived from an EMBL/GenBank/DDBJ whole genome shotgun (WGS) entry which is preliminary data.</text>
</comment>
<dbReference type="GO" id="GO:0006654">
    <property type="term" value="P:phosphatidic acid biosynthetic process"/>
    <property type="evidence" value="ECO:0007669"/>
    <property type="project" value="TreeGrafter"/>
</dbReference>
<proteinExistence type="predicted"/>
<dbReference type="Proteomes" id="UP000191663">
    <property type="component" value="Unassembled WGS sequence"/>
</dbReference>
<evidence type="ECO:0000313" key="4">
    <source>
        <dbReference type="EMBL" id="OPX18618.1"/>
    </source>
</evidence>
<dbReference type="SMART" id="SM00563">
    <property type="entry name" value="PlsC"/>
    <property type="match status" value="1"/>
</dbReference>
<dbReference type="PANTHER" id="PTHR10434:SF11">
    <property type="entry name" value="1-ACYL-SN-GLYCEROL-3-PHOSPHATE ACYLTRANSFERASE"/>
    <property type="match status" value="1"/>
</dbReference>
<feature type="domain" description="Phospholipid/glycerol acyltransferase" evidence="3">
    <location>
        <begin position="37"/>
        <end position="146"/>
    </location>
</feature>
<dbReference type="SUPFAM" id="SSF69593">
    <property type="entry name" value="Glycerol-3-phosphate (1)-acyltransferase"/>
    <property type="match status" value="1"/>
</dbReference>
<name>A0A1V4QGZ6_UNCW3</name>
<reference evidence="5" key="1">
    <citation type="submission" date="2017-01" db="EMBL/GenBank/DDBJ databases">
        <title>Novel pathways for hydrocarbon cycling and metabolic interdependencies in hydrothermal sediment communities.</title>
        <authorList>
            <person name="Dombrowski N."/>
            <person name="Seitz K."/>
            <person name="Teske A."/>
            <person name="Baker B."/>
        </authorList>
    </citation>
    <scope>NUCLEOTIDE SEQUENCE [LARGE SCALE GENOMIC DNA]</scope>
</reference>
<evidence type="ECO:0000313" key="5">
    <source>
        <dbReference type="Proteomes" id="UP000191663"/>
    </source>
</evidence>
<dbReference type="InterPro" id="IPR002123">
    <property type="entry name" value="Plipid/glycerol_acylTrfase"/>
</dbReference>